<dbReference type="STRING" id="549789.NIES30_18470"/>
<keyword evidence="6" id="KW-1185">Reference proteome</keyword>
<evidence type="ECO:0000256" key="3">
    <source>
        <dbReference type="ARBA" id="ARBA00023163"/>
    </source>
</evidence>
<keyword evidence="2" id="KW-0238">DNA-binding</keyword>
<name>A0A1U7J219_9CYAN</name>
<gene>
    <name evidence="5" type="ORF">NIES30_18470</name>
</gene>
<evidence type="ECO:0000256" key="2">
    <source>
        <dbReference type="ARBA" id="ARBA00023125"/>
    </source>
</evidence>
<organism evidence="5 6">
    <name type="scientific">Phormidium tenue NIES-30</name>
    <dbReference type="NCBI Taxonomy" id="549789"/>
    <lineage>
        <taxon>Bacteria</taxon>
        <taxon>Bacillati</taxon>
        <taxon>Cyanobacteriota</taxon>
        <taxon>Cyanophyceae</taxon>
        <taxon>Oscillatoriophycideae</taxon>
        <taxon>Oscillatoriales</taxon>
        <taxon>Oscillatoriaceae</taxon>
        <taxon>Phormidium</taxon>
    </lineage>
</organism>
<evidence type="ECO:0000259" key="4">
    <source>
        <dbReference type="PROSITE" id="PS01124"/>
    </source>
</evidence>
<dbReference type="EMBL" id="MRCG01000015">
    <property type="protein sequence ID" value="OKH45942.1"/>
    <property type="molecule type" value="Genomic_DNA"/>
</dbReference>
<keyword evidence="3" id="KW-0804">Transcription</keyword>
<dbReference type="InterPro" id="IPR009057">
    <property type="entry name" value="Homeodomain-like_sf"/>
</dbReference>
<dbReference type="InterPro" id="IPR018062">
    <property type="entry name" value="HTH_AraC-typ_CS"/>
</dbReference>
<dbReference type="GO" id="GO:0043565">
    <property type="term" value="F:sequence-specific DNA binding"/>
    <property type="evidence" value="ECO:0007669"/>
    <property type="project" value="InterPro"/>
</dbReference>
<dbReference type="GO" id="GO:0003700">
    <property type="term" value="F:DNA-binding transcription factor activity"/>
    <property type="evidence" value="ECO:0007669"/>
    <property type="project" value="InterPro"/>
</dbReference>
<dbReference type="InterPro" id="IPR050204">
    <property type="entry name" value="AraC_XylS_family_regulators"/>
</dbReference>
<reference evidence="5 6" key="1">
    <citation type="submission" date="2016-11" db="EMBL/GenBank/DDBJ databases">
        <title>Draft Genome Sequences of Nine Cyanobacterial Strains from Diverse Habitats.</title>
        <authorList>
            <person name="Zhu T."/>
            <person name="Hou S."/>
            <person name="Lu X."/>
            <person name="Hess W.R."/>
        </authorList>
    </citation>
    <scope>NUCLEOTIDE SEQUENCE [LARGE SCALE GENOMIC DNA]</scope>
    <source>
        <strain evidence="5 6">NIES-30</strain>
    </source>
</reference>
<dbReference type="PANTHER" id="PTHR46796:SF6">
    <property type="entry name" value="ARAC SUBFAMILY"/>
    <property type="match status" value="1"/>
</dbReference>
<comment type="caution">
    <text evidence="5">The sequence shown here is derived from an EMBL/GenBank/DDBJ whole genome shotgun (WGS) entry which is preliminary data.</text>
</comment>
<dbReference type="Gene3D" id="1.10.10.60">
    <property type="entry name" value="Homeodomain-like"/>
    <property type="match status" value="2"/>
</dbReference>
<accession>A0A1U7J219</accession>
<protein>
    <submittedName>
        <fullName evidence="5">AraC family transcriptional regulator</fullName>
    </submittedName>
</protein>
<dbReference type="PANTHER" id="PTHR46796">
    <property type="entry name" value="HTH-TYPE TRANSCRIPTIONAL ACTIVATOR RHAS-RELATED"/>
    <property type="match status" value="1"/>
</dbReference>
<dbReference type="InterPro" id="IPR018060">
    <property type="entry name" value="HTH_AraC"/>
</dbReference>
<evidence type="ECO:0000313" key="5">
    <source>
        <dbReference type="EMBL" id="OKH45942.1"/>
    </source>
</evidence>
<dbReference type="PROSITE" id="PS01124">
    <property type="entry name" value="HTH_ARAC_FAMILY_2"/>
    <property type="match status" value="1"/>
</dbReference>
<evidence type="ECO:0000256" key="1">
    <source>
        <dbReference type="ARBA" id="ARBA00023015"/>
    </source>
</evidence>
<dbReference type="Proteomes" id="UP000185557">
    <property type="component" value="Unassembled WGS sequence"/>
</dbReference>
<dbReference type="Pfam" id="PF12833">
    <property type="entry name" value="HTH_18"/>
    <property type="match status" value="1"/>
</dbReference>
<proteinExistence type="predicted"/>
<keyword evidence="1" id="KW-0805">Transcription regulation</keyword>
<dbReference type="AlphaFoldDB" id="A0A1U7J219"/>
<feature type="domain" description="HTH araC/xylS-type" evidence="4">
    <location>
        <begin position="193"/>
        <end position="291"/>
    </location>
</feature>
<sequence length="293" mass="32729">MQNRLGMDSAEFTCLPTLSSQDLAWEHLQVGQFQHPPGECRIASKSEHTICLSLAARPVRFLQIKDGKTHSSLYGKGDISITPAQTAFFARWDDDDHYVELRVDSGFVATVAQEALGLNPDRIELIPEFRLRDGRLEAIALMLLDELNQANPGGRLYVESLTNLLAVHLLRQYAVTRPQLQIHPGGLPQRQLLPVLDHIHNALDADLKLADLAAIAGVSPFHFSHQFKQAMGVAPHQYVLQQRVERAKQLLKQTNHSIVEIALLCGFNSHSHLSKQFRQTTGTTPSTYRAIVQ</sequence>
<dbReference type="SMART" id="SM00342">
    <property type="entry name" value="HTH_ARAC"/>
    <property type="match status" value="1"/>
</dbReference>
<evidence type="ECO:0000313" key="6">
    <source>
        <dbReference type="Proteomes" id="UP000185557"/>
    </source>
</evidence>
<dbReference type="SUPFAM" id="SSF46689">
    <property type="entry name" value="Homeodomain-like"/>
    <property type="match status" value="2"/>
</dbReference>
<dbReference type="PROSITE" id="PS00041">
    <property type="entry name" value="HTH_ARAC_FAMILY_1"/>
    <property type="match status" value="1"/>
</dbReference>